<dbReference type="EMBL" id="JAGIQL010000011">
    <property type="protein sequence ID" value="MBP0456838.1"/>
    <property type="molecule type" value="Genomic_DNA"/>
</dbReference>
<gene>
    <name evidence="1" type="ORF">JFN87_04865</name>
</gene>
<dbReference type="InterPro" id="IPR033457">
    <property type="entry name" value="DUF5133"/>
</dbReference>
<keyword evidence="2" id="KW-1185">Reference proteome</keyword>
<dbReference type="AlphaFoldDB" id="A0A940M9I5"/>
<evidence type="ECO:0000313" key="2">
    <source>
        <dbReference type="Proteomes" id="UP000670475"/>
    </source>
</evidence>
<evidence type="ECO:0000313" key="1">
    <source>
        <dbReference type="EMBL" id="MBP0456838.1"/>
    </source>
</evidence>
<dbReference type="RefSeq" id="WP_209338621.1">
    <property type="nucleotide sequence ID" value="NZ_JAGIQL010000011.1"/>
</dbReference>
<reference evidence="1" key="1">
    <citation type="submission" date="2021-03" db="EMBL/GenBank/DDBJ databases">
        <title>Whole genome sequence of Streptomyces bomunensis MMS17-BM035.</title>
        <authorList>
            <person name="Lee J.H."/>
        </authorList>
    </citation>
    <scope>NUCLEOTIDE SEQUENCE</scope>
    <source>
        <strain evidence="1">MMS17-BM035</strain>
    </source>
</reference>
<dbReference type="Pfam" id="PF17196">
    <property type="entry name" value="DUF5133"/>
    <property type="match status" value="1"/>
</dbReference>
<organism evidence="1 2">
    <name type="scientific">Streptomyces montanisoli</name>
    <dbReference type="NCBI Taxonomy" id="2798581"/>
    <lineage>
        <taxon>Bacteria</taxon>
        <taxon>Bacillati</taxon>
        <taxon>Actinomycetota</taxon>
        <taxon>Actinomycetes</taxon>
        <taxon>Kitasatosporales</taxon>
        <taxon>Streptomycetaceae</taxon>
        <taxon>Streptomyces</taxon>
    </lineage>
</organism>
<protein>
    <submittedName>
        <fullName evidence="1">DUF5133 domain-containing protein</fullName>
    </submittedName>
</protein>
<name>A0A940M9I5_9ACTN</name>
<comment type="caution">
    <text evidence="1">The sequence shown here is derived from an EMBL/GenBank/DDBJ whole genome shotgun (WGS) entry which is preliminary data.</text>
</comment>
<sequence>MIIPSRQDLRELLARYADARIVHEQRPGRETARLLADVSYTLCVMTSSRTIAEAVAAADAMLAERPGVDAVS</sequence>
<accession>A0A940M9I5</accession>
<proteinExistence type="predicted"/>
<dbReference type="Proteomes" id="UP000670475">
    <property type="component" value="Unassembled WGS sequence"/>
</dbReference>